<dbReference type="InterPro" id="IPR032423">
    <property type="entry name" value="AAA_assoc_2"/>
</dbReference>
<dbReference type="CDD" id="cd00009">
    <property type="entry name" value="AAA"/>
    <property type="match status" value="1"/>
</dbReference>
<dbReference type="InterPro" id="IPR008824">
    <property type="entry name" value="RuvB-like_N"/>
</dbReference>
<dbReference type="Gene3D" id="1.10.8.60">
    <property type="match status" value="1"/>
</dbReference>
<dbReference type="Pfam" id="PF05496">
    <property type="entry name" value="RuvB_N"/>
    <property type="match status" value="1"/>
</dbReference>
<dbReference type="GO" id="GO:0008047">
    <property type="term" value="F:enzyme activator activity"/>
    <property type="evidence" value="ECO:0007669"/>
    <property type="project" value="TreeGrafter"/>
</dbReference>
<dbReference type="EMBL" id="CP030103">
    <property type="protein sequence ID" value="AWX42730.1"/>
    <property type="molecule type" value="Genomic_DNA"/>
</dbReference>
<dbReference type="Gene3D" id="1.20.272.10">
    <property type="match status" value="1"/>
</dbReference>
<dbReference type="Gene3D" id="1.10.3710.10">
    <property type="entry name" value="DNA polymerase III clamp loader subunits, C-terminal domain"/>
    <property type="match status" value="1"/>
</dbReference>
<dbReference type="InterPro" id="IPR003593">
    <property type="entry name" value="AAA+_ATPase"/>
</dbReference>
<dbReference type="CDD" id="cd18139">
    <property type="entry name" value="HLD_clamp_RarA"/>
    <property type="match status" value="1"/>
</dbReference>
<dbReference type="SUPFAM" id="SSF52540">
    <property type="entry name" value="P-loop containing nucleoside triphosphate hydrolases"/>
    <property type="match status" value="1"/>
</dbReference>
<evidence type="ECO:0000313" key="2">
    <source>
        <dbReference type="Proteomes" id="UP000249865"/>
    </source>
</evidence>
<dbReference type="OrthoDB" id="9778364at2"/>
<reference evidence="2" key="1">
    <citation type="submission" date="2018-06" db="EMBL/GenBank/DDBJ databases">
        <title>Complete genome sequences of Mycoplasma anatis, M. anseris and M. cloacale type strains.</title>
        <authorList>
            <person name="Grozner D."/>
            <person name="Forro B."/>
            <person name="Sulyok K.M."/>
            <person name="Marton S."/>
            <person name="Kreizinger Z."/>
            <person name="Banyai K."/>
            <person name="Gyuranecz M."/>
        </authorList>
    </citation>
    <scope>NUCLEOTIDE SEQUENCE [LARGE SCALE GENOMIC DNA]</scope>
    <source>
        <strain evidence="2">NCTC 10199</strain>
    </source>
</reference>
<sequence length="402" mass="45714">MKENLALSLRPNNLNDFICDENLQIIFKSVIEQKLFKSFIFFGKPGTGKTSISYILAESLNVSYDYFNATVDNKEDLVSKLNNNQILIIDEIHRLNKDKQDILLPYVEKDLITIYGTTTENPYFKINPALRSRCLLVELEKPSIANIIQCLKNAIDKEYPNIAINNDILEFIASQAGGDYRSALNNLELIATLFSKKTLSLNEVKAIIPNIQFSSDKNQEAHYDYLSAFHKSLRGSDPNASLYYGLIILKSGDTDGLFRRMLCVAYEDIGLANPSIGVNTLTAIQAFERLGLPEGRLPIGFAILNLALSPKSNSAYLAINEVERDINDGLIYNVPNNIRDAHYASASKLNRGIDYKYPHDYPNHYVKQNYLPKQLLNKNYYIQTNQGWEDKINQYWEKIKGE</sequence>
<name>A0A2Z4LM01_9BACT</name>
<dbReference type="AlphaFoldDB" id="A0A2Z4LM01"/>
<dbReference type="SMART" id="SM00382">
    <property type="entry name" value="AAA"/>
    <property type="match status" value="1"/>
</dbReference>
<keyword evidence="2" id="KW-1185">Reference proteome</keyword>
<proteinExistence type="predicted"/>
<dbReference type="InterPro" id="IPR051314">
    <property type="entry name" value="AAA_ATPase_RarA/MGS1/WRNIP1"/>
</dbReference>
<dbReference type="GO" id="GO:0006310">
    <property type="term" value="P:DNA recombination"/>
    <property type="evidence" value="ECO:0007669"/>
    <property type="project" value="InterPro"/>
</dbReference>
<dbReference type="KEGG" id="mclo:DK849_01395"/>
<accession>A0A2Z4LM01</accession>
<dbReference type="GO" id="GO:0006261">
    <property type="term" value="P:DNA-templated DNA replication"/>
    <property type="evidence" value="ECO:0007669"/>
    <property type="project" value="TreeGrafter"/>
</dbReference>
<dbReference type="Pfam" id="PF12002">
    <property type="entry name" value="MgsA_C"/>
    <property type="match status" value="1"/>
</dbReference>
<dbReference type="InterPro" id="IPR008921">
    <property type="entry name" value="DNA_pol3_clamp-load_cplx_C"/>
</dbReference>
<dbReference type="GO" id="GO:0017116">
    <property type="term" value="F:single-stranded DNA helicase activity"/>
    <property type="evidence" value="ECO:0007669"/>
    <property type="project" value="TreeGrafter"/>
</dbReference>
<dbReference type="GO" id="GO:0000731">
    <property type="term" value="P:DNA synthesis involved in DNA repair"/>
    <property type="evidence" value="ECO:0007669"/>
    <property type="project" value="TreeGrafter"/>
</dbReference>
<dbReference type="SUPFAM" id="SSF48019">
    <property type="entry name" value="post-AAA+ oligomerization domain-like"/>
    <property type="match status" value="1"/>
</dbReference>
<dbReference type="GO" id="GO:0009378">
    <property type="term" value="F:four-way junction helicase activity"/>
    <property type="evidence" value="ECO:0007669"/>
    <property type="project" value="InterPro"/>
</dbReference>
<dbReference type="RefSeq" id="WP_029330439.1">
    <property type="nucleotide sequence ID" value="NZ_CP030103.1"/>
</dbReference>
<dbReference type="GO" id="GO:0003677">
    <property type="term" value="F:DNA binding"/>
    <property type="evidence" value="ECO:0007669"/>
    <property type="project" value="InterPro"/>
</dbReference>
<dbReference type="InterPro" id="IPR021886">
    <property type="entry name" value="MgsA_C"/>
</dbReference>
<protein>
    <submittedName>
        <fullName evidence="1">Replication-associated recombination protein A</fullName>
    </submittedName>
</protein>
<evidence type="ECO:0000313" key="1">
    <source>
        <dbReference type="EMBL" id="AWX42730.1"/>
    </source>
</evidence>
<dbReference type="InterPro" id="IPR027417">
    <property type="entry name" value="P-loop_NTPase"/>
</dbReference>
<dbReference type="PANTHER" id="PTHR13779">
    <property type="entry name" value="WERNER HELICASE-INTERACTING PROTEIN 1 FAMILY MEMBER"/>
    <property type="match status" value="1"/>
</dbReference>
<dbReference type="Pfam" id="PF16193">
    <property type="entry name" value="AAA_assoc_2"/>
    <property type="match status" value="1"/>
</dbReference>
<dbReference type="PANTHER" id="PTHR13779:SF7">
    <property type="entry name" value="ATPASE WRNIP1"/>
    <property type="match status" value="1"/>
</dbReference>
<organism evidence="1 2">
    <name type="scientific">Metamycoplasma cloacale</name>
    <dbReference type="NCBI Taxonomy" id="92401"/>
    <lineage>
        <taxon>Bacteria</taxon>
        <taxon>Bacillati</taxon>
        <taxon>Mycoplasmatota</taxon>
        <taxon>Mycoplasmoidales</taxon>
        <taxon>Metamycoplasmataceae</taxon>
        <taxon>Metamycoplasma</taxon>
    </lineage>
</organism>
<dbReference type="Proteomes" id="UP000249865">
    <property type="component" value="Chromosome"/>
</dbReference>
<gene>
    <name evidence="1" type="ORF">DK849_01395</name>
</gene>
<dbReference type="Gene3D" id="3.40.50.300">
    <property type="entry name" value="P-loop containing nucleotide triphosphate hydrolases"/>
    <property type="match status" value="1"/>
</dbReference>